<sequence>MDEEFLSTGADVPFAEFVSIDNDVLTCELQSVVEIVAEVVGDDAAEVVADEAPEDGGENEGLRPPATFAEALAGLEALQSFFRMKDNENADNGLQCVQKDLFLSKANHKDARVLEEGAEEEKEGGVRGEGRPVCESTKRDCQDVGPILRLEEHWVEK</sequence>
<organism evidence="1 2">
    <name type="scientific">Dermacentor silvarum</name>
    <name type="common">Tick</name>
    <dbReference type="NCBI Taxonomy" id="543639"/>
    <lineage>
        <taxon>Eukaryota</taxon>
        <taxon>Metazoa</taxon>
        <taxon>Ecdysozoa</taxon>
        <taxon>Arthropoda</taxon>
        <taxon>Chelicerata</taxon>
        <taxon>Arachnida</taxon>
        <taxon>Acari</taxon>
        <taxon>Parasitiformes</taxon>
        <taxon>Ixodida</taxon>
        <taxon>Ixodoidea</taxon>
        <taxon>Ixodidae</taxon>
        <taxon>Rhipicephalinae</taxon>
        <taxon>Dermacentor</taxon>
    </lineage>
</organism>
<name>A0ACB8DDA7_DERSI</name>
<keyword evidence="2" id="KW-1185">Reference proteome</keyword>
<protein>
    <submittedName>
        <fullName evidence="1">Uncharacterized protein</fullName>
    </submittedName>
</protein>
<accession>A0ACB8DDA7</accession>
<gene>
    <name evidence="1" type="ORF">HPB49_013881</name>
</gene>
<evidence type="ECO:0000313" key="2">
    <source>
        <dbReference type="Proteomes" id="UP000821865"/>
    </source>
</evidence>
<comment type="caution">
    <text evidence="1">The sequence shown here is derived from an EMBL/GenBank/DDBJ whole genome shotgun (WGS) entry which is preliminary data.</text>
</comment>
<dbReference type="EMBL" id="CM023471">
    <property type="protein sequence ID" value="KAH7966109.1"/>
    <property type="molecule type" value="Genomic_DNA"/>
</dbReference>
<evidence type="ECO:0000313" key="1">
    <source>
        <dbReference type="EMBL" id="KAH7966109.1"/>
    </source>
</evidence>
<reference evidence="1" key="1">
    <citation type="submission" date="2020-05" db="EMBL/GenBank/DDBJ databases">
        <title>Large-scale comparative analyses of tick genomes elucidate their genetic diversity and vector capacities.</title>
        <authorList>
            <person name="Jia N."/>
            <person name="Wang J."/>
            <person name="Shi W."/>
            <person name="Du L."/>
            <person name="Sun Y."/>
            <person name="Zhan W."/>
            <person name="Jiang J."/>
            <person name="Wang Q."/>
            <person name="Zhang B."/>
            <person name="Ji P."/>
            <person name="Sakyi L.B."/>
            <person name="Cui X."/>
            <person name="Yuan T."/>
            <person name="Jiang B."/>
            <person name="Yang W."/>
            <person name="Lam T.T.-Y."/>
            <person name="Chang Q."/>
            <person name="Ding S."/>
            <person name="Wang X."/>
            <person name="Zhu J."/>
            <person name="Ruan X."/>
            <person name="Zhao L."/>
            <person name="Wei J."/>
            <person name="Que T."/>
            <person name="Du C."/>
            <person name="Cheng J."/>
            <person name="Dai P."/>
            <person name="Han X."/>
            <person name="Huang E."/>
            <person name="Gao Y."/>
            <person name="Liu J."/>
            <person name="Shao H."/>
            <person name="Ye R."/>
            <person name="Li L."/>
            <person name="Wei W."/>
            <person name="Wang X."/>
            <person name="Wang C."/>
            <person name="Yang T."/>
            <person name="Huo Q."/>
            <person name="Li W."/>
            <person name="Guo W."/>
            <person name="Chen H."/>
            <person name="Zhou L."/>
            <person name="Ni X."/>
            <person name="Tian J."/>
            <person name="Zhou Y."/>
            <person name="Sheng Y."/>
            <person name="Liu T."/>
            <person name="Pan Y."/>
            <person name="Xia L."/>
            <person name="Li J."/>
            <person name="Zhao F."/>
            <person name="Cao W."/>
        </authorList>
    </citation>
    <scope>NUCLEOTIDE SEQUENCE</scope>
    <source>
        <strain evidence="1">Dsil-2018</strain>
    </source>
</reference>
<dbReference type="Proteomes" id="UP000821865">
    <property type="component" value="Chromosome 2"/>
</dbReference>
<proteinExistence type="predicted"/>